<dbReference type="Proteomes" id="UP000196052">
    <property type="component" value="Unassembled WGS sequence"/>
</dbReference>
<evidence type="ECO:0000256" key="1">
    <source>
        <dbReference type="SAM" id="MobiDB-lite"/>
    </source>
</evidence>
<dbReference type="AlphaFoldDB" id="A0A1C4FEW8"/>
<organism evidence="2 3">
    <name type="scientific">Bacillus wiedmannii</name>
    <dbReference type="NCBI Taxonomy" id="1890302"/>
    <lineage>
        <taxon>Bacteria</taxon>
        <taxon>Bacillati</taxon>
        <taxon>Bacillota</taxon>
        <taxon>Bacilli</taxon>
        <taxon>Bacillales</taxon>
        <taxon>Bacillaceae</taxon>
        <taxon>Bacillus</taxon>
        <taxon>Bacillus cereus group</taxon>
    </lineage>
</organism>
<feature type="region of interest" description="Disordered" evidence="1">
    <location>
        <begin position="17"/>
        <end position="48"/>
    </location>
</feature>
<sequence length="48" mass="5447">MENKELNTLEEFDQEVYARTSDNNMPSHGSSEPLTAEERAQLESAISF</sequence>
<gene>
    <name evidence="2" type="ORF">BC05F1_04375</name>
</gene>
<evidence type="ECO:0000313" key="3">
    <source>
        <dbReference type="Proteomes" id="UP000196052"/>
    </source>
</evidence>
<name>A0A1C4FEW8_9BACI</name>
<accession>A0A1C4FEW8</accession>
<dbReference type="EMBL" id="FMBE01000014">
    <property type="protein sequence ID" value="SCC54549.1"/>
    <property type="molecule type" value="Genomic_DNA"/>
</dbReference>
<protein>
    <submittedName>
        <fullName evidence="2">Uncharacterized protein</fullName>
    </submittedName>
</protein>
<evidence type="ECO:0000313" key="2">
    <source>
        <dbReference type="EMBL" id="SCC54549.1"/>
    </source>
</evidence>
<reference evidence="3" key="1">
    <citation type="submission" date="2016-08" db="EMBL/GenBank/DDBJ databases">
        <authorList>
            <person name="Loux V."/>
            <person name="Rue O."/>
        </authorList>
    </citation>
    <scope>NUCLEOTIDE SEQUENCE [LARGE SCALE GENOMIC DNA]</scope>
    <source>
        <strain evidence="3">INRA Bc05-F1</strain>
    </source>
</reference>
<feature type="compositionally biased region" description="Polar residues" evidence="1">
    <location>
        <begin position="20"/>
        <end position="33"/>
    </location>
</feature>
<dbReference type="RefSeq" id="WP_164970749.1">
    <property type="nucleotide sequence ID" value="NZ_FMBE01000014.1"/>
</dbReference>
<proteinExistence type="predicted"/>